<dbReference type="AlphaFoldDB" id="A0A8H3FLE9"/>
<reference evidence="1" key="1">
    <citation type="submission" date="2021-03" db="EMBL/GenBank/DDBJ databases">
        <authorList>
            <person name="Tagirdzhanova G."/>
        </authorList>
    </citation>
    <scope>NUCLEOTIDE SEQUENCE</scope>
</reference>
<protein>
    <submittedName>
        <fullName evidence="1">Uncharacterized protein</fullName>
    </submittedName>
</protein>
<proteinExistence type="predicted"/>
<evidence type="ECO:0000313" key="2">
    <source>
        <dbReference type="Proteomes" id="UP000664169"/>
    </source>
</evidence>
<organism evidence="1 2">
    <name type="scientific">Gomphillus americanus</name>
    <dbReference type="NCBI Taxonomy" id="1940652"/>
    <lineage>
        <taxon>Eukaryota</taxon>
        <taxon>Fungi</taxon>
        <taxon>Dikarya</taxon>
        <taxon>Ascomycota</taxon>
        <taxon>Pezizomycotina</taxon>
        <taxon>Lecanoromycetes</taxon>
        <taxon>OSLEUM clade</taxon>
        <taxon>Ostropomycetidae</taxon>
        <taxon>Ostropales</taxon>
        <taxon>Graphidaceae</taxon>
        <taxon>Gomphilloideae</taxon>
        <taxon>Gomphillus</taxon>
    </lineage>
</organism>
<sequence length="567" mass="64658">MVALLEKMTLIEVPPLHLQMPMSTPNLLKASTSLELEYDISNLGLRTSVSRLCSKEKGRIAVLEVPWESGYSLKPAVEENLTSWADSAREVKDFEPQQQTKSQPSKTNLLDLPDEIQQDILGYLVGSLSPLSSKSSSTAGVRNWHYALRHSRAKEQTSLALVTRKWTTFIQQRLYRHIRIQGTRGSLNECYVWFLTRPHLQAHVRHIDFWIPVWEKRPLVSIPIPPRHEDLHQADMVPISSNYQMSSDNSTVEEIFDLAKAVFNKACVLTLQGGTCKKPPKVPFNRRGNHGLPEMPNVRTLVLKGAWTLIRDTSDFEQLSEALPNLTDWQCMFALPKYKAYVAMNELIPKISSRLTHLQICMDGFYSKKWLNPLKVENLRERHHLCESLGKLMTQLEALTFSGRACYSLFSAAIEACSRNGSTKPRLRTLDLALRSCCRDHQGQFGESSGVLNREFIAAFERLVAAATASLKSLTNLTNVRIRFIDLDSPIIWFNPYFQLKDSVAYGLRSEAIISNLNSLTRPIKLAEEPEVFECEYHKFPHGRRAMGRRPNRIDVDEYEGARLAHW</sequence>
<accession>A0A8H3FLE9</accession>
<name>A0A8H3FLE9_9LECA</name>
<evidence type="ECO:0000313" key="1">
    <source>
        <dbReference type="EMBL" id="CAF9923136.1"/>
    </source>
</evidence>
<gene>
    <name evidence="1" type="ORF">GOMPHAMPRED_002745</name>
</gene>
<comment type="caution">
    <text evidence="1">The sequence shown here is derived from an EMBL/GenBank/DDBJ whole genome shotgun (WGS) entry which is preliminary data.</text>
</comment>
<keyword evidence="2" id="KW-1185">Reference proteome</keyword>
<dbReference type="EMBL" id="CAJPDQ010000019">
    <property type="protein sequence ID" value="CAF9923136.1"/>
    <property type="molecule type" value="Genomic_DNA"/>
</dbReference>
<dbReference type="Proteomes" id="UP000664169">
    <property type="component" value="Unassembled WGS sequence"/>
</dbReference>
<dbReference type="OrthoDB" id="5281682at2759"/>